<reference evidence="11" key="1">
    <citation type="journal article" date="2019" name="Int. J. Syst. Evol. Microbiol.">
        <title>The Global Catalogue of Microorganisms (GCM) 10K type strain sequencing project: providing services to taxonomists for standard genome sequencing and annotation.</title>
        <authorList>
            <consortium name="The Broad Institute Genomics Platform"/>
            <consortium name="The Broad Institute Genome Sequencing Center for Infectious Disease"/>
            <person name="Wu L."/>
            <person name="Ma J."/>
        </authorList>
    </citation>
    <scope>NUCLEOTIDE SEQUENCE [LARGE SCALE GENOMIC DNA]</scope>
    <source>
        <strain evidence="11">CGMCC 4.7275</strain>
    </source>
</reference>
<dbReference type="RefSeq" id="WP_189110313.1">
    <property type="nucleotide sequence ID" value="NZ_BMMV01000021.1"/>
</dbReference>
<feature type="domain" description="ABC transmembrane type-1" evidence="9">
    <location>
        <begin position="88"/>
        <end position="277"/>
    </location>
</feature>
<feature type="compositionally biased region" description="Low complexity" evidence="8">
    <location>
        <begin position="1"/>
        <end position="19"/>
    </location>
</feature>
<keyword evidence="6 7" id="KW-0472">Membrane</keyword>
<feature type="transmembrane region" description="Helical" evidence="7">
    <location>
        <begin position="27"/>
        <end position="47"/>
    </location>
</feature>
<evidence type="ECO:0000256" key="7">
    <source>
        <dbReference type="RuleBase" id="RU363032"/>
    </source>
</evidence>
<feature type="transmembrane region" description="Helical" evidence="7">
    <location>
        <begin position="198"/>
        <end position="220"/>
    </location>
</feature>
<evidence type="ECO:0000313" key="11">
    <source>
        <dbReference type="Proteomes" id="UP000660265"/>
    </source>
</evidence>
<evidence type="ECO:0000256" key="8">
    <source>
        <dbReference type="SAM" id="MobiDB-lite"/>
    </source>
</evidence>
<name>A0ABQ2EMJ6_9ACTN</name>
<dbReference type="Gene3D" id="1.10.3720.10">
    <property type="entry name" value="MetI-like"/>
    <property type="match status" value="1"/>
</dbReference>
<evidence type="ECO:0000256" key="6">
    <source>
        <dbReference type="ARBA" id="ARBA00023136"/>
    </source>
</evidence>
<dbReference type="PANTHER" id="PTHR43744">
    <property type="entry name" value="ABC TRANSPORTER PERMEASE PROTEIN MG189-RELATED-RELATED"/>
    <property type="match status" value="1"/>
</dbReference>
<comment type="subcellular location">
    <subcellularLocation>
        <location evidence="1 7">Cell membrane</location>
        <topology evidence="1 7">Multi-pass membrane protein</topology>
    </subcellularLocation>
</comment>
<keyword evidence="5 7" id="KW-1133">Transmembrane helix</keyword>
<sequence length="292" mass="31267">MTTTAPKTARTAGTAGTAGDRTRGRSILLTSSLAIVLAAVAIPFYWLMIASTHSSDDIFDSPPPLLPGGHLGDNLSALQESAGFGRVILNSLLIATLYTVCAAAVCTLAGYAFAKYRFKGREALFGLLMLGLVIPSQVTLVPLFKMMAQLQWLDTYQAVIMPNLALPFGIFLMRQSMAALPDELLDSGRMDGCGELRLFWKVVLPPMKPGLAALAIFLFLYQWNDFVWPLIVLRDGASFTIPVALASLQGIDNTDYGAILAGTSIAAIPMAIVFLALQRHFVSGLLAGAVKE</sequence>
<dbReference type="SUPFAM" id="SSF161098">
    <property type="entry name" value="MetI-like"/>
    <property type="match status" value="1"/>
</dbReference>
<feature type="transmembrane region" description="Helical" evidence="7">
    <location>
        <begin position="258"/>
        <end position="277"/>
    </location>
</feature>
<dbReference type="InterPro" id="IPR035906">
    <property type="entry name" value="MetI-like_sf"/>
</dbReference>
<keyword evidence="2 7" id="KW-0813">Transport</keyword>
<evidence type="ECO:0000256" key="1">
    <source>
        <dbReference type="ARBA" id="ARBA00004651"/>
    </source>
</evidence>
<dbReference type="InterPro" id="IPR000515">
    <property type="entry name" value="MetI-like"/>
</dbReference>
<keyword evidence="4 7" id="KW-0812">Transmembrane</keyword>
<keyword evidence="11" id="KW-1185">Reference proteome</keyword>
<dbReference type="Proteomes" id="UP000660265">
    <property type="component" value="Unassembled WGS sequence"/>
</dbReference>
<dbReference type="PROSITE" id="PS50928">
    <property type="entry name" value="ABC_TM1"/>
    <property type="match status" value="1"/>
</dbReference>
<dbReference type="EMBL" id="BMMV01000021">
    <property type="protein sequence ID" value="GGK16678.1"/>
    <property type="molecule type" value="Genomic_DNA"/>
</dbReference>
<keyword evidence="3" id="KW-1003">Cell membrane</keyword>
<dbReference type="CDD" id="cd06261">
    <property type="entry name" value="TM_PBP2"/>
    <property type="match status" value="1"/>
</dbReference>
<evidence type="ECO:0000313" key="10">
    <source>
        <dbReference type="EMBL" id="GGK16678.1"/>
    </source>
</evidence>
<comment type="caution">
    <text evidence="10">The sequence shown here is derived from an EMBL/GenBank/DDBJ whole genome shotgun (WGS) entry which is preliminary data.</text>
</comment>
<organism evidence="10 11">
    <name type="scientific">Streptomyces camponoticapitis</name>
    <dbReference type="NCBI Taxonomy" id="1616125"/>
    <lineage>
        <taxon>Bacteria</taxon>
        <taxon>Bacillati</taxon>
        <taxon>Actinomycetota</taxon>
        <taxon>Actinomycetes</taxon>
        <taxon>Kitasatosporales</taxon>
        <taxon>Streptomycetaceae</taxon>
        <taxon>Streptomyces</taxon>
    </lineage>
</organism>
<feature type="transmembrane region" description="Helical" evidence="7">
    <location>
        <begin position="123"/>
        <end position="144"/>
    </location>
</feature>
<feature type="transmembrane region" description="Helical" evidence="7">
    <location>
        <begin position="87"/>
        <end position="111"/>
    </location>
</feature>
<dbReference type="Pfam" id="PF00528">
    <property type="entry name" value="BPD_transp_1"/>
    <property type="match status" value="1"/>
</dbReference>
<accession>A0ABQ2EMJ6</accession>
<comment type="similarity">
    <text evidence="7">Belongs to the binding-protein-dependent transport system permease family.</text>
</comment>
<evidence type="ECO:0000256" key="2">
    <source>
        <dbReference type="ARBA" id="ARBA00022448"/>
    </source>
</evidence>
<proteinExistence type="inferred from homology"/>
<feature type="transmembrane region" description="Helical" evidence="7">
    <location>
        <begin position="156"/>
        <end position="177"/>
    </location>
</feature>
<evidence type="ECO:0000256" key="3">
    <source>
        <dbReference type="ARBA" id="ARBA00022475"/>
    </source>
</evidence>
<feature type="region of interest" description="Disordered" evidence="8">
    <location>
        <begin position="1"/>
        <end position="21"/>
    </location>
</feature>
<gene>
    <name evidence="10" type="ORF">GCM10011583_55760</name>
</gene>
<protein>
    <submittedName>
        <fullName evidence="10">Sugar ABC transporter permease</fullName>
    </submittedName>
</protein>
<evidence type="ECO:0000256" key="4">
    <source>
        <dbReference type="ARBA" id="ARBA00022692"/>
    </source>
</evidence>
<evidence type="ECO:0000256" key="5">
    <source>
        <dbReference type="ARBA" id="ARBA00022989"/>
    </source>
</evidence>
<evidence type="ECO:0000259" key="9">
    <source>
        <dbReference type="PROSITE" id="PS50928"/>
    </source>
</evidence>
<dbReference type="PANTHER" id="PTHR43744:SF12">
    <property type="entry name" value="ABC TRANSPORTER PERMEASE PROTEIN MG189-RELATED"/>
    <property type="match status" value="1"/>
</dbReference>